<dbReference type="InterPro" id="IPR037079">
    <property type="entry name" value="AF2212/PG0164-like_sf"/>
</dbReference>
<reference evidence="1 2" key="1">
    <citation type="journal article" date="2014" name="Curr. Microbiol.">
        <title>Spirosoma radiotolerans sp. nov., a gamma-radiation-resistant bacterium isolated from gamma ray-irradiated soil.</title>
        <authorList>
            <person name="Lee J.J."/>
            <person name="Srinivasan S."/>
            <person name="Lim S."/>
            <person name="Joe M."/>
            <person name="Im S."/>
            <person name="Bae S.I."/>
            <person name="Park K.R."/>
            <person name="Han J.H."/>
            <person name="Park S.H."/>
            <person name="Joo B.M."/>
            <person name="Park S.J."/>
            <person name="Kim M.K."/>
        </authorList>
    </citation>
    <scope>NUCLEOTIDE SEQUENCE [LARGE SCALE GENOMIC DNA]</scope>
    <source>
        <strain evidence="1 2">DG5A</strain>
    </source>
</reference>
<name>A0A0E4A276_9BACT</name>
<keyword evidence="2" id="KW-1185">Reference proteome</keyword>
<dbReference type="Pfam" id="PF08922">
    <property type="entry name" value="DUF1905"/>
    <property type="match status" value="1"/>
</dbReference>
<proteinExistence type="predicted"/>
<gene>
    <name evidence="1" type="ORF">SD10_21870</name>
</gene>
<sequence length="160" mass="18436">MYNFTADLNIIGVNPFVFVPQEILEPILNHPSNQKGKIPIRGTINQLPYQQTLVKYRGDWRLYINTKMLKNSPKRIGETLEITIEVDPTDRRLKLHPQLEEALQANPPAKAIFENLRPSLQHEIVRYITKLKNQESIDRNVGRAINFLLGNGRFVGRAKP</sequence>
<dbReference type="EMBL" id="CP010429">
    <property type="protein sequence ID" value="AKD58714.1"/>
    <property type="molecule type" value="Genomic_DNA"/>
</dbReference>
<dbReference type="OrthoDB" id="2243618at2"/>
<dbReference type="KEGG" id="srd:SD10_21870"/>
<accession>A0A0E4A276</accession>
<dbReference type="Proteomes" id="UP000033054">
    <property type="component" value="Chromosome"/>
</dbReference>
<dbReference type="AlphaFoldDB" id="A0A0E4A276"/>
<dbReference type="Pfam" id="PF13376">
    <property type="entry name" value="OmdA"/>
    <property type="match status" value="1"/>
</dbReference>
<dbReference type="PATRIC" id="fig|1379870.5.peg.4732"/>
<evidence type="ECO:0000313" key="1">
    <source>
        <dbReference type="EMBL" id="AKD58714.1"/>
    </source>
</evidence>
<evidence type="ECO:0008006" key="3">
    <source>
        <dbReference type="Google" id="ProtNLM"/>
    </source>
</evidence>
<protein>
    <recommendedName>
        <fullName evidence="3">DUF1905 domain-containing protein</fullName>
    </recommendedName>
</protein>
<evidence type="ECO:0000313" key="2">
    <source>
        <dbReference type="Proteomes" id="UP000033054"/>
    </source>
</evidence>
<dbReference type="InterPro" id="IPR015018">
    <property type="entry name" value="DUF1905"/>
</dbReference>
<organism evidence="1 2">
    <name type="scientific">Spirosoma radiotolerans</name>
    <dbReference type="NCBI Taxonomy" id="1379870"/>
    <lineage>
        <taxon>Bacteria</taxon>
        <taxon>Pseudomonadati</taxon>
        <taxon>Bacteroidota</taxon>
        <taxon>Cytophagia</taxon>
        <taxon>Cytophagales</taxon>
        <taxon>Cytophagaceae</taxon>
        <taxon>Spirosoma</taxon>
    </lineage>
</organism>
<dbReference type="HOGENOM" id="CLU_1633309_0_0_10"/>
<dbReference type="SUPFAM" id="SSF141694">
    <property type="entry name" value="AF2212/PG0164-like"/>
    <property type="match status" value="1"/>
</dbReference>
<dbReference type="Gene3D" id="2.40.30.100">
    <property type="entry name" value="AF2212/PG0164-like"/>
    <property type="match status" value="1"/>
</dbReference>
<dbReference type="STRING" id="1379870.SD10_21870"/>